<dbReference type="PANTHER" id="PTHR38478">
    <property type="entry name" value="PEPTIDASE M1A AND M12B"/>
    <property type="match status" value="1"/>
</dbReference>
<sequence>MKKLVLLLLFPGLTLGVFGQRRRTPTPTPTPTTPPTSTPPPLATTQAPAGLFGGPRTGPKPYKDVITDKAVSQKGLFTVHRVDDKYFFEISDTVMNREIMAVTRFVRVPANKGVGRATYGGELTNQQTVTFERGPSNNVFMRVVTLVNVADSGNAIYKAVSNSNLNAIAAAFPVAAYTKDSASVVIDVTEFFKGDNQVVSISPSAKRSFSLSSIASDRSYIQNISSFPINTEVRTVKTFNSSPSLPGGFSPFPSSTIPAANAAGAVTIELNTSMILLPRIPMSVRYSDRRVGFFSEDFTSFSDIQQRVENNKFAVRWRMEPKDEDIEKWKQGQLVEPKKPIIYYIDPATPKKWRTALIQGINDWQVAFEKAGFKNAIMGKEWPDTASAMSMEDARYSVIRYFASDVENAYGPNIHDPRSGEILESHIGWYHNVMKLVHDWFMIQTAAINPRARKMKFDDDLMAQLIRFVSSHEVGHTLGLMHNMGNSSQTPVEKLRDKAWVEANGHTASIMDYARFNYVAQPEDHISETGLFPRIGDYDKWAIRWGYGYIPGNTKEEQKATSNKLVMKALAENPRTYFGTYELGNPNDPRNQSEDLGDNAMKASTYGIKNLKFILKNLPDWTKDEVDQNENIDEMYTQLVGQFRRYLGHVTANIGGVSETIKTSVQDEPVFEVTPKAKQKEAMTFLQTQILTTPRWLMSKSIWDRVKNPGETDPIATAQESVLNNLLSTPRLARLQESTERFGAVKAYSAVELFGDLQKGLFAELKTKKPIDSYRRRLQKSYVDKLNNMINPGSSASGIVISFGGASALSSADISRTDIPSIARAQMMQLKTEVTAAIAGTTDKMSKIHLMDLKERIKDALDPKK</sequence>
<keyword evidence="6" id="KW-0436">Ligase</keyword>
<feature type="region of interest" description="Disordered" evidence="1">
    <location>
        <begin position="19"/>
        <end position="56"/>
    </location>
</feature>
<feature type="signal peptide" evidence="2">
    <location>
        <begin position="1"/>
        <end position="19"/>
    </location>
</feature>
<dbReference type="Pfam" id="PF16313">
    <property type="entry name" value="DUF4953"/>
    <property type="match status" value="1"/>
</dbReference>
<name>A0A512BAS3_9BACT</name>
<keyword evidence="7" id="KW-1185">Reference proteome</keyword>
<dbReference type="GO" id="GO:0004812">
    <property type="term" value="F:aminoacyl-tRNA ligase activity"/>
    <property type="evidence" value="ECO:0007669"/>
    <property type="project" value="UniProtKB-KW"/>
</dbReference>
<reference evidence="6 7" key="1">
    <citation type="submission" date="2019-07" db="EMBL/GenBank/DDBJ databases">
        <title>Whole genome shotgun sequence of Segetibacter aerophilus NBRC 106135.</title>
        <authorList>
            <person name="Hosoyama A."/>
            <person name="Uohara A."/>
            <person name="Ohji S."/>
            <person name="Ichikawa N."/>
        </authorList>
    </citation>
    <scope>NUCLEOTIDE SEQUENCE [LARGE SCALE GENOMIC DNA]</scope>
    <source>
        <strain evidence="6 7">NBRC 106135</strain>
    </source>
</reference>
<dbReference type="Pfam" id="PF17162">
    <property type="entry name" value="DUF5118"/>
    <property type="match status" value="1"/>
</dbReference>
<keyword evidence="2" id="KW-0732">Signal</keyword>
<evidence type="ECO:0000313" key="7">
    <source>
        <dbReference type="Proteomes" id="UP000321513"/>
    </source>
</evidence>
<dbReference type="PANTHER" id="PTHR38478:SF1">
    <property type="entry name" value="ZINC DEPENDENT METALLOPROTEASE DOMAIN LIPOPROTEIN"/>
    <property type="match status" value="1"/>
</dbReference>
<dbReference type="GO" id="GO:0008237">
    <property type="term" value="F:metallopeptidase activity"/>
    <property type="evidence" value="ECO:0007669"/>
    <property type="project" value="InterPro"/>
</dbReference>
<dbReference type="AlphaFoldDB" id="A0A512BAS3"/>
<protein>
    <submittedName>
        <fullName evidence="6">Glutaminyl-tRNA synthetase</fullName>
    </submittedName>
</protein>
<comment type="caution">
    <text evidence="6">The sequence shown here is derived from an EMBL/GenBank/DDBJ whole genome shotgun (WGS) entry which is preliminary data.</text>
</comment>
<evidence type="ECO:0000256" key="2">
    <source>
        <dbReference type="SAM" id="SignalP"/>
    </source>
</evidence>
<proteinExistence type="predicted"/>
<feature type="domain" description="EcxA zinc-binding" evidence="3">
    <location>
        <begin position="454"/>
        <end position="767"/>
    </location>
</feature>
<feature type="chain" id="PRO_5021844720" evidence="2">
    <location>
        <begin position="20"/>
        <end position="865"/>
    </location>
</feature>
<dbReference type="EMBL" id="BJYT01000005">
    <property type="protein sequence ID" value="GEO09061.1"/>
    <property type="molecule type" value="Genomic_DNA"/>
</dbReference>
<dbReference type="RefSeq" id="WP_147203194.1">
    <property type="nucleotide sequence ID" value="NZ_BJYT01000005.1"/>
</dbReference>
<gene>
    <name evidence="6" type="ORF">SAE01_15570</name>
</gene>
<accession>A0A512BAS3</accession>
<dbReference type="InterPro" id="IPR034032">
    <property type="entry name" value="Zn_MMP-like_bac"/>
</dbReference>
<evidence type="ECO:0000259" key="4">
    <source>
        <dbReference type="Pfam" id="PF17148"/>
    </source>
</evidence>
<dbReference type="CDD" id="cd04276">
    <property type="entry name" value="ZnMc_MMP_like_2"/>
    <property type="match status" value="1"/>
</dbReference>
<dbReference type="Gene3D" id="3.40.390.10">
    <property type="entry name" value="Collagenase (Catalytic Domain)"/>
    <property type="match status" value="1"/>
</dbReference>
<keyword evidence="6" id="KW-0030">Aminoacyl-tRNA synthetase</keyword>
<dbReference type="InterPro" id="IPR032534">
    <property type="entry name" value="EcxA_zinc-bd"/>
</dbReference>
<organism evidence="6 7">
    <name type="scientific">Segetibacter aerophilus</name>
    <dbReference type="NCBI Taxonomy" id="670293"/>
    <lineage>
        <taxon>Bacteria</taxon>
        <taxon>Pseudomonadati</taxon>
        <taxon>Bacteroidota</taxon>
        <taxon>Chitinophagia</taxon>
        <taxon>Chitinophagales</taxon>
        <taxon>Chitinophagaceae</taxon>
        <taxon>Segetibacter</taxon>
    </lineage>
</organism>
<evidence type="ECO:0000259" key="5">
    <source>
        <dbReference type="Pfam" id="PF17162"/>
    </source>
</evidence>
<feature type="domain" description="DUF5118" evidence="5">
    <location>
        <begin position="59"/>
        <end position="107"/>
    </location>
</feature>
<evidence type="ECO:0000256" key="1">
    <source>
        <dbReference type="SAM" id="MobiDB-lite"/>
    </source>
</evidence>
<dbReference type="InterPro" id="IPR033413">
    <property type="entry name" value="DUF5117"/>
</dbReference>
<dbReference type="Proteomes" id="UP000321513">
    <property type="component" value="Unassembled WGS sequence"/>
</dbReference>
<dbReference type="InterPro" id="IPR024079">
    <property type="entry name" value="MetalloPept_cat_dom_sf"/>
</dbReference>
<feature type="domain" description="DUF5117" evidence="4">
    <location>
        <begin position="121"/>
        <end position="322"/>
    </location>
</feature>
<evidence type="ECO:0000259" key="3">
    <source>
        <dbReference type="Pfam" id="PF16313"/>
    </source>
</evidence>
<dbReference type="Pfam" id="PF17148">
    <property type="entry name" value="DUF5117"/>
    <property type="match status" value="1"/>
</dbReference>
<dbReference type="OrthoDB" id="9776599at2"/>
<dbReference type="InterPro" id="IPR033428">
    <property type="entry name" value="DUF5118"/>
</dbReference>
<feature type="compositionally biased region" description="Pro residues" evidence="1">
    <location>
        <begin position="26"/>
        <end position="42"/>
    </location>
</feature>
<dbReference type="SUPFAM" id="SSF55486">
    <property type="entry name" value="Metalloproteases ('zincins'), catalytic domain"/>
    <property type="match status" value="1"/>
</dbReference>
<evidence type="ECO:0000313" key="6">
    <source>
        <dbReference type="EMBL" id="GEO09061.1"/>
    </source>
</evidence>